<dbReference type="EMBL" id="BAAAYN010000074">
    <property type="protein sequence ID" value="GAA3397965.1"/>
    <property type="molecule type" value="Genomic_DNA"/>
</dbReference>
<evidence type="ECO:0000313" key="2">
    <source>
        <dbReference type="EMBL" id="GAA3397965.1"/>
    </source>
</evidence>
<dbReference type="Proteomes" id="UP001501676">
    <property type="component" value="Unassembled WGS sequence"/>
</dbReference>
<dbReference type="SUPFAM" id="SSF51338">
    <property type="entry name" value="Composite domain of metallo-dependent hydrolases"/>
    <property type="match status" value="1"/>
</dbReference>
<dbReference type="InterPro" id="IPR013108">
    <property type="entry name" value="Amidohydro_3"/>
</dbReference>
<accession>A0ABP6TB11</accession>
<proteinExistence type="predicted"/>
<dbReference type="Gene3D" id="3.20.20.140">
    <property type="entry name" value="Metal-dependent hydrolases"/>
    <property type="match status" value="1"/>
</dbReference>
<evidence type="ECO:0000259" key="1">
    <source>
        <dbReference type="Pfam" id="PF07969"/>
    </source>
</evidence>
<organism evidence="2 3">
    <name type="scientific">Cryptosporangium minutisporangium</name>
    <dbReference type="NCBI Taxonomy" id="113569"/>
    <lineage>
        <taxon>Bacteria</taxon>
        <taxon>Bacillati</taxon>
        <taxon>Actinomycetota</taxon>
        <taxon>Actinomycetes</taxon>
        <taxon>Cryptosporangiales</taxon>
        <taxon>Cryptosporangiaceae</taxon>
        <taxon>Cryptosporangium</taxon>
    </lineage>
</organism>
<dbReference type="SUPFAM" id="SSF51556">
    <property type="entry name" value="Metallo-dependent hydrolases"/>
    <property type="match status" value="1"/>
</dbReference>
<feature type="domain" description="Amidohydrolase 3" evidence="1">
    <location>
        <begin position="46"/>
        <end position="362"/>
    </location>
</feature>
<dbReference type="PANTHER" id="PTHR22642">
    <property type="entry name" value="IMIDAZOLONEPROPIONASE"/>
    <property type="match status" value="1"/>
</dbReference>
<dbReference type="Gene3D" id="3.10.310.70">
    <property type="match status" value="1"/>
</dbReference>
<gene>
    <name evidence="2" type="ORF">GCM10020369_79940</name>
</gene>
<comment type="caution">
    <text evidence="2">The sequence shown here is derived from an EMBL/GenBank/DDBJ whole genome shotgun (WGS) entry which is preliminary data.</text>
</comment>
<keyword evidence="3" id="KW-1185">Reference proteome</keyword>
<name>A0ABP6TB11_9ACTN</name>
<dbReference type="Gene3D" id="2.30.40.10">
    <property type="entry name" value="Urease, subunit C, domain 1"/>
    <property type="match status" value="1"/>
</dbReference>
<dbReference type="InterPro" id="IPR032466">
    <property type="entry name" value="Metal_Hydrolase"/>
</dbReference>
<dbReference type="InterPro" id="IPR011059">
    <property type="entry name" value="Metal-dep_hydrolase_composite"/>
</dbReference>
<dbReference type="PANTHER" id="PTHR22642:SF2">
    <property type="entry name" value="PROTEIN LONG AFTER FAR-RED 3"/>
    <property type="match status" value="1"/>
</dbReference>
<reference evidence="3" key="1">
    <citation type="journal article" date="2019" name="Int. J. Syst. Evol. Microbiol.">
        <title>The Global Catalogue of Microorganisms (GCM) 10K type strain sequencing project: providing services to taxonomists for standard genome sequencing and annotation.</title>
        <authorList>
            <consortium name="The Broad Institute Genomics Platform"/>
            <consortium name="The Broad Institute Genome Sequencing Center for Infectious Disease"/>
            <person name="Wu L."/>
            <person name="Ma J."/>
        </authorList>
    </citation>
    <scope>NUCLEOTIDE SEQUENCE [LARGE SCALE GENOMIC DNA]</scope>
    <source>
        <strain evidence="3">JCM 9458</strain>
    </source>
</reference>
<protein>
    <recommendedName>
        <fullName evidence="1">Amidohydrolase 3 domain-containing protein</fullName>
    </recommendedName>
</protein>
<sequence>MTTLLRRVRIVAVTRPASSAEPVDVRIENGQVTAAGDLSPEPGERVLAADGRWLIPGLWDQHVHLRQWAQARLRLDLSGTTSPGEVIARVRDRLTDRPAVVVGAGFRPATWSAQPTTAELDAVTGAVPTILISGDVHAGWLNSAAQRWLGVPARPGVLDENAWFTLLPRLEELLATDVDQAYRLALADAASRGVVGIVDLEFEDGYRAWPERFAAGIDAVRVRTGVYADGLEDVIAAGLRTGTPLDASGLLTMGPLKIISDGSLNSRTARCCEPYADGRYGTQNYPLDELIRLLGRAHEAGLHTALHAIGDAALTTAVDAFEATGARGGIEHVQLARLEEFDRMARLGLRASVQPAHLLDDRAVTAQV</sequence>
<evidence type="ECO:0000313" key="3">
    <source>
        <dbReference type="Proteomes" id="UP001501676"/>
    </source>
</evidence>
<dbReference type="Pfam" id="PF07969">
    <property type="entry name" value="Amidohydro_3"/>
    <property type="match status" value="1"/>
</dbReference>